<evidence type="ECO:0000313" key="2">
    <source>
        <dbReference type="EMBL" id="CAJ0690357.1"/>
    </source>
</evidence>
<dbReference type="Pfam" id="PF00326">
    <property type="entry name" value="Peptidase_S9"/>
    <property type="match status" value="1"/>
</dbReference>
<dbReference type="GO" id="GO:0008236">
    <property type="term" value="F:serine-type peptidase activity"/>
    <property type="evidence" value="ECO:0007669"/>
    <property type="project" value="InterPro"/>
</dbReference>
<dbReference type="EMBL" id="CAUDKV010000015">
    <property type="protein sequence ID" value="CAJ0882385.1"/>
    <property type="molecule type" value="Genomic_DNA"/>
</dbReference>
<dbReference type="Gene3D" id="3.40.50.1820">
    <property type="entry name" value="alpha/beta hydrolase"/>
    <property type="match status" value="1"/>
</dbReference>
<comment type="caution">
    <text evidence="2">The sequence shown here is derived from an EMBL/GenBank/DDBJ whole genome shotgun (WGS) entry which is preliminary data.</text>
</comment>
<protein>
    <recommendedName>
        <fullName evidence="1">Peptidase S9 prolyl oligopeptidase catalytic domain-containing protein</fullName>
    </recommendedName>
</protein>
<feature type="domain" description="Peptidase S9 prolyl oligopeptidase catalytic" evidence="1">
    <location>
        <begin position="1"/>
        <end position="69"/>
    </location>
</feature>
<organism evidence="2 4">
    <name type="scientific">Ralstonia mannitolilytica</name>
    <dbReference type="NCBI Taxonomy" id="105219"/>
    <lineage>
        <taxon>Bacteria</taxon>
        <taxon>Pseudomonadati</taxon>
        <taxon>Pseudomonadota</taxon>
        <taxon>Betaproteobacteria</taxon>
        <taxon>Burkholderiales</taxon>
        <taxon>Burkholderiaceae</taxon>
        <taxon>Ralstonia</taxon>
    </lineage>
</organism>
<evidence type="ECO:0000259" key="1">
    <source>
        <dbReference type="Pfam" id="PF00326"/>
    </source>
</evidence>
<accession>A0AAD2ENI4</accession>
<dbReference type="GO" id="GO:0006508">
    <property type="term" value="P:proteolysis"/>
    <property type="evidence" value="ECO:0007669"/>
    <property type="project" value="InterPro"/>
</dbReference>
<dbReference type="Proteomes" id="UP001190002">
    <property type="component" value="Unassembled WGS sequence"/>
</dbReference>
<dbReference type="InterPro" id="IPR029058">
    <property type="entry name" value="AB_hydrolase_fold"/>
</dbReference>
<keyword evidence="5" id="KW-1185">Reference proteome</keyword>
<evidence type="ECO:0000313" key="4">
    <source>
        <dbReference type="Proteomes" id="UP001190002"/>
    </source>
</evidence>
<name>A0AAD2ENI4_9RALS</name>
<evidence type="ECO:0000313" key="3">
    <source>
        <dbReference type="EMBL" id="CAJ0882385.1"/>
    </source>
</evidence>
<dbReference type="InterPro" id="IPR001375">
    <property type="entry name" value="Peptidase_S9_cat"/>
</dbReference>
<gene>
    <name evidence="3" type="ORF">R77569_03349</name>
    <name evidence="2" type="ORF">R77591_03568</name>
</gene>
<sequence>MLLLQGMDDERCPRGQAEQLFTALTATDAAPAELVLYPRGGHHFFEDGRPSYRIDAAARTVDWLTKWLALEPPHR</sequence>
<reference evidence="2 5" key="1">
    <citation type="submission" date="2023-07" db="EMBL/GenBank/DDBJ databases">
        <authorList>
            <person name="Peeters C."/>
        </authorList>
    </citation>
    <scope>NUCLEOTIDE SEQUENCE</scope>
    <source>
        <strain evidence="3 5">R-77569</strain>
        <strain evidence="2">R-77591</strain>
    </source>
</reference>
<dbReference type="EMBL" id="CATVXE010000016">
    <property type="protein sequence ID" value="CAJ0690357.1"/>
    <property type="molecule type" value="Genomic_DNA"/>
</dbReference>
<dbReference type="Proteomes" id="UP001190452">
    <property type="component" value="Unassembled WGS sequence"/>
</dbReference>
<dbReference type="SUPFAM" id="SSF53474">
    <property type="entry name" value="alpha/beta-Hydrolases"/>
    <property type="match status" value="1"/>
</dbReference>
<evidence type="ECO:0000313" key="5">
    <source>
        <dbReference type="Proteomes" id="UP001190452"/>
    </source>
</evidence>
<proteinExistence type="predicted"/>
<dbReference type="AlphaFoldDB" id="A0AAD2ENI4"/>